<dbReference type="Pfam" id="PF04139">
    <property type="entry name" value="Rad9"/>
    <property type="match status" value="1"/>
</dbReference>
<dbReference type="Gene3D" id="3.70.10.10">
    <property type="match status" value="1"/>
</dbReference>
<evidence type="ECO:0000313" key="2">
    <source>
        <dbReference type="EMBL" id="KAF6037943.1"/>
    </source>
</evidence>
<reference evidence="2" key="1">
    <citation type="submission" date="2020-06" db="EMBL/GenBank/DDBJ databases">
        <title>Draft genome of Bugula neritina, a colonial animal packing powerful symbionts and potential medicines.</title>
        <authorList>
            <person name="Rayko M."/>
        </authorList>
    </citation>
    <scope>NUCLEOTIDE SEQUENCE [LARGE SCALE GENOMIC DNA]</scope>
    <source>
        <strain evidence="2">Kwan_BN1</strain>
    </source>
</reference>
<dbReference type="PANTHER" id="PTHR15237">
    <property type="entry name" value="DNA REPAIR PROTEIN RAD9"/>
    <property type="match status" value="1"/>
</dbReference>
<dbReference type="GO" id="GO:0031573">
    <property type="term" value="P:mitotic intra-S DNA damage checkpoint signaling"/>
    <property type="evidence" value="ECO:0007669"/>
    <property type="project" value="TreeGrafter"/>
</dbReference>
<evidence type="ECO:0000256" key="1">
    <source>
        <dbReference type="SAM" id="MobiDB-lite"/>
    </source>
</evidence>
<feature type="compositionally biased region" description="Low complexity" evidence="1">
    <location>
        <begin position="108"/>
        <end position="130"/>
    </location>
</feature>
<evidence type="ECO:0008006" key="4">
    <source>
        <dbReference type="Google" id="ProtNLM"/>
    </source>
</evidence>
<accession>A0A7J7KI79</accession>
<evidence type="ECO:0000313" key="3">
    <source>
        <dbReference type="Proteomes" id="UP000593567"/>
    </source>
</evidence>
<protein>
    <recommendedName>
        <fullName evidence="4">RAD9A</fullName>
    </recommendedName>
</protein>
<keyword evidence="3" id="KW-1185">Reference proteome</keyword>
<proteinExistence type="predicted"/>
<feature type="region of interest" description="Disordered" evidence="1">
    <location>
        <begin position="105"/>
        <end position="133"/>
    </location>
</feature>
<dbReference type="Proteomes" id="UP000593567">
    <property type="component" value="Unassembled WGS sequence"/>
</dbReference>
<dbReference type="InterPro" id="IPR007268">
    <property type="entry name" value="Rad9/Ddc1"/>
</dbReference>
<dbReference type="PANTHER" id="PTHR15237:SF0">
    <property type="entry name" value="CELL CYCLE CHECKPOINT CONTROL PROTEIN"/>
    <property type="match status" value="1"/>
</dbReference>
<dbReference type="GO" id="GO:0030896">
    <property type="term" value="C:checkpoint clamp complex"/>
    <property type="evidence" value="ECO:0007669"/>
    <property type="project" value="InterPro"/>
</dbReference>
<dbReference type="GO" id="GO:0006281">
    <property type="term" value="P:DNA repair"/>
    <property type="evidence" value="ECO:0007669"/>
    <property type="project" value="TreeGrafter"/>
</dbReference>
<sequence length="259" mass="28299">MNLNCDEFEEFKVTLEVAVSFNLREVKAALAFAEFIALSLSIYFDEAGKPMFLYMDSDPTFEMVFIISTISESLSQSSVGSVQGAANTSTISNVSNIRDKVHFTSNYTKPSTSNTKPSTSSTKPSTSGKKFIGKISSNSGPIDSFLFPTDSKEENWKISSKVPTSLPSHSTSEVKVKPKLNSLMNDTSITLLDTNSKATTSKPPDDIDELIKEIDDGSTIEPLTKKAKLLFFNKTPSVKTQSKSQALVDEILAEDSEDD</sequence>
<organism evidence="2 3">
    <name type="scientific">Bugula neritina</name>
    <name type="common">Brown bryozoan</name>
    <name type="synonym">Sertularia neritina</name>
    <dbReference type="NCBI Taxonomy" id="10212"/>
    <lineage>
        <taxon>Eukaryota</taxon>
        <taxon>Metazoa</taxon>
        <taxon>Spiralia</taxon>
        <taxon>Lophotrochozoa</taxon>
        <taxon>Bryozoa</taxon>
        <taxon>Gymnolaemata</taxon>
        <taxon>Cheilostomatida</taxon>
        <taxon>Flustrina</taxon>
        <taxon>Buguloidea</taxon>
        <taxon>Bugulidae</taxon>
        <taxon>Bugula</taxon>
    </lineage>
</organism>
<name>A0A7J7KI79_BUGNE</name>
<gene>
    <name evidence="2" type="ORF">EB796_003745</name>
</gene>
<comment type="caution">
    <text evidence="2">The sequence shown here is derived from an EMBL/GenBank/DDBJ whole genome shotgun (WGS) entry which is preliminary data.</text>
</comment>
<dbReference type="GO" id="GO:0000076">
    <property type="term" value="P:DNA replication checkpoint signaling"/>
    <property type="evidence" value="ECO:0007669"/>
    <property type="project" value="TreeGrafter"/>
</dbReference>
<dbReference type="GO" id="GO:0071479">
    <property type="term" value="P:cellular response to ionizing radiation"/>
    <property type="evidence" value="ECO:0007669"/>
    <property type="project" value="TreeGrafter"/>
</dbReference>
<dbReference type="AlphaFoldDB" id="A0A7J7KI79"/>
<dbReference type="EMBL" id="VXIV02000494">
    <property type="protein sequence ID" value="KAF6037943.1"/>
    <property type="molecule type" value="Genomic_DNA"/>
</dbReference>
<dbReference type="OrthoDB" id="60092at2759"/>